<evidence type="ECO:0000313" key="2">
    <source>
        <dbReference type="Proteomes" id="UP000054560"/>
    </source>
</evidence>
<keyword evidence="2" id="KW-1185">Reference proteome</keyword>
<name>A0A0L0GG88_9EUKA</name>
<reference evidence="1 2" key="1">
    <citation type="submission" date="2011-02" db="EMBL/GenBank/DDBJ databases">
        <title>The Genome Sequence of Sphaeroforma arctica JP610.</title>
        <authorList>
            <consortium name="The Broad Institute Genome Sequencing Platform"/>
            <person name="Russ C."/>
            <person name="Cuomo C."/>
            <person name="Young S.K."/>
            <person name="Zeng Q."/>
            <person name="Gargeya S."/>
            <person name="Alvarado L."/>
            <person name="Berlin A."/>
            <person name="Chapman S.B."/>
            <person name="Chen Z."/>
            <person name="Freedman E."/>
            <person name="Gellesch M."/>
            <person name="Goldberg J."/>
            <person name="Griggs A."/>
            <person name="Gujja S."/>
            <person name="Heilman E."/>
            <person name="Heiman D."/>
            <person name="Howarth C."/>
            <person name="Mehta T."/>
            <person name="Neiman D."/>
            <person name="Pearson M."/>
            <person name="Roberts A."/>
            <person name="Saif S."/>
            <person name="Shea T."/>
            <person name="Shenoy N."/>
            <person name="Sisk P."/>
            <person name="Stolte C."/>
            <person name="Sykes S."/>
            <person name="White J."/>
            <person name="Yandava C."/>
            <person name="Burger G."/>
            <person name="Gray M.W."/>
            <person name="Holland P.W.H."/>
            <person name="King N."/>
            <person name="Lang F.B.F."/>
            <person name="Roger A.J."/>
            <person name="Ruiz-Trillo I."/>
            <person name="Haas B."/>
            <person name="Nusbaum C."/>
            <person name="Birren B."/>
        </authorList>
    </citation>
    <scope>NUCLEOTIDE SEQUENCE [LARGE SCALE GENOMIC DNA]</scope>
    <source>
        <strain evidence="1 2">JP610</strain>
    </source>
</reference>
<protein>
    <submittedName>
        <fullName evidence="1">Uncharacterized protein</fullName>
    </submittedName>
</protein>
<dbReference type="Proteomes" id="UP000054560">
    <property type="component" value="Unassembled WGS sequence"/>
</dbReference>
<sequence>MYFSGENSICGTIDEDNTLFKISKRLTFDAHHEFAALDYVWSTLPIQWWSIKPLEVRALGVNGDVFGELVDRLDEPEALEDDTDDLFDIDVDKLMVDMLCVERVARVENAIHASAYIAIPGYAAQLLGGFHNLMANRVTHYDAHSENVITSRCSEDLVFVYEPLKLAIPTLGSCNHIIDFATCYTPSVDTAYFTSPLVFVNSNYLTYRYDALTDLRTSMIQLVTDLADRVQAQPLSPLFESDYQRMVALYKELVALNRQWDVFHLERHSGRIETGLASKEEYVELLLKEDNSEMMHVIQQLVNLLQSHIPNREYSAWAALYNAKTRSQVAETVNAVADALKPFVDECHDRLSQTYFCRTLVKNLTGREGDENTTRARDRFESLVMLEFGTFRSIDEIPKLDFARLHGLLGDFVEIVEFLLAREIVENERVYDNVRQQLGSDPQAIYEQYAAVIAKYIYVPPTNIYTKFCFSSNPHHIIAVPNTNKELLAALNEPAMTAEKYYATLMASKNQLVPIESSAEYAMSLFP</sequence>
<dbReference type="RefSeq" id="XP_014161753.1">
    <property type="nucleotide sequence ID" value="XM_014306278.1"/>
</dbReference>
<gene>
    <name evidence="1" type="ORF">SARC_00108</name>
</gene>
<organism evidence="1 2">
    <name type="scientific">Sphaeroforma arctica JP610</name>
    <dbReference type="NCBI Taxonomy" id="667725"/>
    <lineage>
        <taxon>Eukaryota</taxon>
        <taxon>Ichthyosporea</taxon>
        <taxon>Ichthyophonida</taxon>
        <taxon>Sphaeroforma</taxon>
    </lineage>
</organism>
<proteinExistence type="predicted"/>
<accession>A0A0L0GG88</accession>
<evidence type="ECO:0000313" key="1">
    <source>
        <dbReference type="EMBL" id="KNC87851.1"/>
    </source>
</evidence>
<dbReference type="EMBL" id="KQ241598">
    <property type="protein sequence ID" value="KNC87851.1"/>
    <property type="molecule type" value="Genomic_DNA"/>
</dbReference>
<dbReference type="GeneID" id="25900612"/>
<dbReference type="AlphaFoldDB" id="A0A0L0GG88"/>